<dbReference type="InterPro" id="IPR045781">
    <property type="entry name" value="SxtJ"/>
</dbReference>
<evidence type="ECO:0000313" key="3">
    <source>
        <dbReference type="Proteomes" id="UP000230821"/>
    </source>
</evidence>
<accession>A0A2G6KIN3</accession>
<keyword evidence="1" id="KW-1133">Transmembrane helix</keyword>
<organism evidence="2 3">
    <name type="scientific">candidate division KSB3 bacterium</name>
    <dbReference type="NCBI Taxonomy" id="2044937"/>
    <lineage>
        <taxon>Bacteria</taxon>
        <taxon>candidate division KSB3</taxon>
    </lineage>
</organism>
<evidence type="ECO:0000256" key="1">
    <source>
        <dbReference type="SAM" id="Phobius"/>
    </source>
</evidence>
<feature type="transmembrane region" description="Helical" evidence="1">
    <location>
        <begin position="87"/>
        <end position="106"/>
    </location>
</feature>
<comment type="caution">
    <text evidence="2">The sequence shown here is derived from an EMBL/GenBank/DDBJ whole genome shotgun (WGS) entry which is preliminary data.</text>
</comment>
<evidence type="ECO:0008006" key="4">
    <source>
        <dbReference type="Google" id="ProtNLM"/>
    </source>
</evidence>
<feature type="transmembrane region" description="Helical" evidence="1">
    <location>
        <begin position="21"/>
        <end position="39"/>
    </location>
</feature>
<feature type="transmembrane region" description="Helical" evidence="1">
    <location>
        <begin position="45"/>
        <end position="66"/>
    </location>
</feature>
<keyword evidence="1" id="KW-0472">Membrane</keyword>
<protein>
    <recommendedName>
        <fullName evidence="4">SxtJ</fullName>
    </recommendedName>
</protein>
<proteinExistence type="predicted"/>
<dbReference type="EMBL" id="PDSK01000041">
    <property type="protein sequence ID" value="PIE35517.1"/>
    <property type="molecule type" value="Genomic_DNA"/>
</dbReference>
<reference evidence="2 3" key="1">
    <citation type="submission" date="2017-10" db="EMBL/GenBank/DDBJ databases">
        <title>Novel microbial diversity and functional potential in the marine mammal oral microbiome.</title>
        <authorList>
            <person name="Dudek N.K."/>
            <person name="Sun C.L."/>
            <person name="Burstein D."/>
            <person name="Kantor R.S."/>
            <person name="Aliaga Goltsman D.S."/>
            <person name="Bik E.M."/>
            <person name="Thomas B.C."/>
            <person name="Banfield J.F."/>
            <person name="Relman D.A."/>
        </authorList>
    </citation>
    <scope>NUCLEOTIDE SEQUENCE [LARGE SCALE GENOMIC DNA]</scope>
    <source>
        <strain evidence="2">DOLJORAL78_47_16</strain>
    </source>
</reference>
<dbReference type="AlphaFoldDB" id="A0A2G6KIN3"/>
<name>A0A2G6KIN3_9BACT</name>
<evidence type="ECO:0000313" key="2">
    <source>
        <dbReference type="EMBL" id="PIE35517.1"/>
    </source>
</evidence>
<dbReference type="Proteomes" id="UP000230821">
    <property type="component" value="Unassembled WGS sequence"/>
</dbReference>
<sequence length="141" mass="16201">MIEEIRTELQKLKTARDDLQKFGITMAVVLGLLSALAWYKEIASFPYLLGLAIIFLGLGLLAPTLLKQVYRYWMTLAIILGSIMTKVILSLLFYTAITLVGLISGISNKDRLNQNFETQAESYWIPYKRPKDMKRHLEKQF</sequence>
<gene>
    <name evidence="2" type="ORF">CSA56_04000</name>
</gene>
<dbReference type="Pfam" id="PF19588">
    <property type="entry name" value="SxtJ"/>
    <property type="match status" value="1"/>
</dbReference>
<keyword evidence="1" id="KW-0812">Transmembrane</keyword>